<organism evidence="13 14">
    <name type="scientific">Emiliania huxleyi (strain CCMP1516)</name>
    <dbReference type="NCBI Taxonomy" id="280463"/>
    <lineage>
        <taxon>Eukaryota</taxon>
        <taxon>Haptista</taxon>
        <taxon>Haptophyta</taxon>
        <taxon>Prymnesiophyceae</taxon>
        <taxon>Isochrysidales</taxon>
        <taxon>Noelaerhabdaceae</taxon>
        <taxon>Emiliania</taxon>
    </lineage>
</organism>
<evidence type="ECO:0000256" key="4">
    <source>
        <dbReference type="ARBA" id="ARBA00006739"/>
    </source>
</evidence>
<evidence type="ECO:0000256" key="11">
    <source>
        <dbReference type="SAM" id="MobiDB-lite"/>
    </source>
</evidence>
<dbReference type="KEGG" id="ehx:EMIHUDRAFT_436316"/>
<proteinExistence type="inferred from homology"/>
<feature type="compositionally biased region" description="Basic residues" evidence="11">
    <location>
        <begin position="524"/>
        <end position="534"/>
    </location>
</feature>
<dbReference type="GO" id="GO:0016020">
    <property type="term" value="C:membrane"/>
    <property type="evidence" value="ECO:0007669"/>
    <property type="project" value="UniProtKB-SubCell"/>
</dbReference>
<evidence type="ECO:0000256" key="5">
    <source>
        <dbReference type="ARBA" id="ARBA00012699"/>
    </source>
</evidence>
<reference evidence="13" key="2">
    <citation type="submission" date="2024-10" db="UniProtKB">
        <authorList>
            <consortium name="EnsemblProtists"/>
        </authorList>
    </citation>
    <scope>IDENTIFICATION</scope>
</reference>
<dbReference type="PANTHER" id="PTHR12726">
    <property type="entry name" value="CERAMIDE GLUCOSYLTRANSFERASE"/>
    <property type="match status" value="1"/>
</dbReference>
<dbReference type="PANTHER" id="PTHR12726:SF0">
    <property type="entry name" value="CERAMIDE GLUCOSYLTRANSFERASE"/>
    <property type="match status" value="1"/>
</dbReference>
<comment type="similarity">
    <text evidence="4">Belongs to the glycosyltransferase 2 family.</text>
</comment>
<evidence type="ECO:0000313" key="14">
    <source>
        <dbReference type="Proteomes" id="UP000013827"/>
    </source>
</evidence>
<evidence type="ECO:0000256" key="2">
    <source>
        <dbReference type="ARBA" id="ARBA00004760"/>
    </source>
</evidence>
<dbReference type="EnsemblProtists" id="EOD17837">
    <property type="protein sequence ID" value="EOD17837"/>
    <property type="gene ID" value="EMIHUDRAFT_436316"/>
</dbReference>
<dbReference type="OMA" id="SFAFICD"/>
<dbReference type="STRING" id="2903.R1C6J7"/>
<keyword evidence="14" id="KW-1185">Reference proteome</keyword>
<dbReference type="GeneID" id="17263866"/>
<sequence length="574" mass="61210">MESPSSAVYLNVAHAAAYAAFGLLWLHAARLRRRSARALPAMLSDASRALGDSAPPLCVVLPVKGAHAQSAANWRAQCCSHGYAGPVSFLFVVQEEEDEAYSLVKQLQASGSLPTENVRVLVAGLAVGTSQKLHNLIHAVERIGEQSELVLMLDDDMLLAPGAVNLLAHELLSDPNALAASGFSCDAPGRWTVLAHAACVYRLILEISVAGGEGSHAWGGCCLMRRADLLESVPGGVMAHWKNRGYSDDWIITAVARKQRRRIANPPLLFLNLVDFRSPSQLYNFFHRQFFVLDTYPQPSPDEPRIQAHRLRLESYALASLMGLGGAFSAAAAPSVAWQLFRLLSHGGASSAAAARGAPGGPCALLLARPDLASLSLLAAAALCCGAGAWAITRAQAAVIAATSSDAVERLRREGRGSLLLAPLGWLLYTTLCPVFAAHGVLGRSVVWSGARYTKRGGRVARVERLPKPPPPPPAAAQSPHATAAASCVAAARRLSLVLRSWLARFRTVALSRGAPAAAPRPLRSSRHAAHGHIPHAYLPPDNRRSTPCSNRQRRGWRACWEAAPPRRLSAGAR</sequence>
<evidence type="ECO:0000256" key="3">
    <source>
        <dbReference type="ARBA" id="ARBA00004991"/>
    </source>
</evidence>
<keyword evidence="6" id="KW-0328">Glycosyltransferase</keyword>
<evidence type="ECO:0000313" key="13">
    <source>
        <dbReference type="EnsemblProtists" id="EOD17837"/>
    </source>
</evidence>
<evidence type="ECO:0000256" key="1">
    <source>
        <dbReference type="ARBA" id="ARBA00004141"/>
    </source>
</evidence>
<dbReference type="eggNOG" id="KOG2547">
    <property type="taxonomic scope" value="Eukaryota"/>
</dbReference>
<reference evidence="14" key="1">
    <citation type="journal article" date="2013" name="Nature">
        <title>Pan genome of the phytoplankton Emiliania underpins its global distribution.</title>
        <authorList>
            <person name="Read B.A."/>
            <person name="Kegel J."/>
            <person name="Klute M.J."/>
            <person name="Kuo A."/>
            <person name="Lefebvre S.C."/>
            <person name="Maumus F."/>
            <person name="Mayer C."/>
            <person name="Miller J."/>
            <person name="Monier A."/>
            <person name="Salamov A."/>
            <person name="Young J."/>
            <person name="Aguilar M."/>
            <person name="Claverie J.M."/>
            <person name="Frickenhaus S."/>
            <person name="Gonzalez K."/>
            <person name="Herman E.K."/>
            <person name="Lin Y.C."/>
            <person name="Napier J."/>
            <person name="Ogata H."/>
            <person name="Sarno A.F."/>
            <person name="Shmutz J."/>
            <person name="Schroeder D."/>
            <person name="de Vargas C."/>
            <person name="Verret F."/>
            <person name="von Dassow P."/>
            <person name="Valentin K."/>
            <person name="Van de Peer Y."/>
            <person name="Wheeler G."/>
            <person name="Dacks J.B."/>
            <person name="Delwiche C.F."/>
            <person name="Dyhrman S.T."/>
            <person name="Glockner G."/>
            <person name="John U."/>
            <person name="Richards T."/>
            <person name="Worden A.Z."/>
            <person name="Zhang X."/>
            <person name="Grigoriev I.V."/>
            <person name="Allen A.E."/>
            <person name="Bidle K."/>
            <person name="Borodovsky M."/>
            <person name="Bowler C."/>
            <person name="Brownlee C."/>
            <person name="Cock J.M."/>
            <person name="Elias M."/>
            <person name="Gladyshev V.N."/>
            <person name="Groth M."/>
            <person name="Guda C."/>
            <person name="Hadaegh A."/>
            <person name="Iglesias-Rodriguez M.D."/>
            <person name="Jenkins J."/>
            <person name="Jones B.M."/>
            <person name="Lawson T."/>
            <person name="Leese F."/>
            <person name="Lindquist E."/>
            <person name="Lobanov A."/>
            <person name="Lomsadze A."/>
            <person name="Malik S.B."/>
            <person name="Marsh M.E."/>
            <person name="Mackinder L."/>
            <person name="Mock T."/>
            <person name="Mueller-Roeber B."/>
            <person name="Pagarete A."/>
            <person name="Parker M."/>
            <person name="Probert I."/>
            <person name="Quesneville H."/>
            <person name="Raines C."/>
            <person name="Rensing S.A."/>
            <person name="Riano-Pachon D.M."/>
            <person name="Richier S."/>
            <person name="Rokitta S."/>
            <person name="Shiraiwa Y."/>
            <person name="Soanes D.M."/>
            <person name="van der Giezen M."/>
            <person name="Wahlund T.M."/>
            <person name="Williams B."/>
            <person name="Wilson W."/>
            <person name="Wolfe G."/>
            <person name="Wurch L.L."/>
        </authorList>
    </citation>
    <scope>NUCLEOTIDE SEQUENCE</scope>
</reference>
<feature type="transmembrane region" description="Helical" evidence="12">
    <location>
        <begin position="6"/>
        <end position="26"/>
    </location>
</feature>
<dbReference type="InterPro" id="IPR025993">
    <property type="entry name" value="Ceramide_glucosylTrfase"/>
</dbReference>
<dbReference type="HOGENOM" id="CLU_475250_0_0_1"/>
<comment type="pathway">
    <text evidence="2">Lipid metabolism; sphingolipid metabolism.</text>
</comment>
<keyword evidence="7" id="KW-0808">Transferase</keyword>
<dbReference type="Pfam" id="PF13641">
    <property type="entry name" value="Glyco_tranf_2_3"/>
    <property type="match status" value="1"/>
</dbReference>
<dbReference type="EC" id="2.4.1.80" evidence="5"/>
<dbReference type="RefSeq" id="XP_005770266.1">
    <property type="nucleotide sequence ID" value="XM_005770209.1"/>
</dbReference>
<keyword evidence="9 12" id="KW-1133">Transmembrane helix</keyword>
<name>A0A0D3J2V2_EMIH1</name>
<accession>A0A0D3J2V2</accession>
<dbReference type="UniPathway" id="UPA00222"/>
<protein>
    <recommendedName>
        <fullName evidence="5">ceramide glucosyltransferase</fullName>
        <ecNumber evidence="5">2.4.1.80</ecNumber>
    </recommendedName>
</protein>
<dbReference type="InterPro" id="IPR029044">
    <property type="entry name" value="Nucleotide-diphossugar_trans"/>
</dbReference>
<dbReference type="SUPFAM" id="SSF53448">
    <property type="entry name" value="Nucleotide-diphospho-sugar transferases"/>
    <property type="match status" value="1"/>
</dbReference>
<feature type="region of interest" description="Disordered" evidence="11">
    <location>
        <begin position="517"/>
        <end position="551"/>
    </location>
</feature>
<evidence type="ECO:0000256" key="10">
    <source>
        <dbReference type="ARBA" id="ARBA00023136"/>
    </source>
</evidence>
<keyword evidence="10 12" id="KW-0472">Membrane</keyword>
<evidence type="ECO:0000256" key="7">
    <source>
        <dbReference type="ARBA" id="ARBA00022679"/>
    </source>
</evidence>
<comment type="subcellular location">
    <subcellularLocation>
        <location evidence="1">Membrane</location>
        <topology evidence="1">Multi-pass membrane protein</topology>
    </subcellularLocation>
</comment>
<dbReference type="PaxDb" id="2903-EOD17837"/>
<comment type="pathway">
    <text evidence="3">Sphingolipid metabolism.</text>
</comment>
<dbReference type="GO" id="GO:0006679">
    <property type="term" value="P:glucosylceramide biosynthetic process"/>
    <property type="evidence" value="ECO:0007669"/>
    <property type="project" value="TreeGrafter"/>
</dbReference>
<evidence type="ECO:0000256" key="9">
    <source>
        <dbReference type="ARBA" id="ARBA00022989"/>
    </source>
</evidence>
<evidence type="ECO:0000256" key="8">
    <source>
        <dbReference type="ARBA" id="ARBA00022692"/>
    </source>
</evidence>
<evidence type="ECO:0000256" key="6">
    <source>
        <dbReference type="ARBA" id="ARBA00022676"/>
    </source>
</evidence>
<dbReference type="GO" id="GO:0008120">
    <property type="term" value="F:ceramide glucosyltransferase activity"/>
    <property type="evidence" value="ECO:0007669"/>
    <property type="project" value="UniProtKB-EC"/>
</dbReference>
<dbReference type="Proteomes" id="UP000013827">
    <property type="component" value="Unassembled WGS sequence"/>
</dbReference>
<keyword evidence="8 12" id="KW-0812">Transmembrane</keyword>
<dbReference type="AlphaFoldDB" id="A0A0D3J2V2"/>
<evidence type="ECO:0000256" key="12">
    <source>
        <dbReference type="SAM" id="Phobius"/>
    </source>
</evidence>